<gene>
    <name evidence="1" type="ORF">NK6_8645</name>
</gene>
<dbReference type="Proteomes" id="UP000063308">
    <property type="component" value="Chromosome"/>
</dbReference>
<reference evidence="1 2" key="1">
    <citation type="submission" date="2014-11" db="EMBL/GenBank/DDBJ databases">
        <title>Symbiosis island explosion on the genome of extra-slow-growing strains of soybean bradyrhizobia with massive insertion sequences.</title>
        <authorList>
            <person name="Iida T."/>
            <person name="Minamisawa K."/>
        </authorList>
    </citation>
    <scope>NUCLEOTIDE SEQUENCE [LARGE SCALE GENOMIC DNA]</scope>
    <source>
        <strain evidence="1 2">NK6</strain>
    </source>
</reference>
<organism evidence="1 2">
    <name type="scientific">Bradyrhizobium diazoefficiens</name>
    <dbReference type="NCBI Taxonomy" id="1355477"/>
    <lineage>
        <taxon>Bacteria</taxon>
        <taxon>Pseudomonadati</taxon>
        <taxon>Pseudomonadota</taxon>
        <taxon>Alphaproteobacteria</taxon>
        <taxon>Hyphomicrobiales</taxon>
        <taxon>Nitrobacteraceae</taxon>
        <taxon>Bradyrhizobium</taxon>
    </lineage>
</organism>
<evidence type="ECO:0000313" key="1">
    <source>
        <dbReference type="EMBL" id="BAR61794.1"/>
    </source>
</evidence>
<name>A0A0E4BWL6_9BRAD</name>
<proteinExistence type="predicted"/>
<accession>A0A0E4BWL6</accession>
<evidence type="ECO:0000313" key="2">
    <source>
        <dbReference type="Proteomes" id="UP000063308"/>
    </source>
</evidence>
<dbReference type="EMBL" id="AP014685">
    <property type="protein sequence ID" value="BAR61794.1"/>
    <property type="molecule type" value="Genomic_DNA"/>
</dbReference>
<protein>
    <submittedName>
        <fullName evidence="1">Uncharacterized protein</fullName>
    </submittedName>
</protein>
<dbReference type="InterPro" id="IPR056928">
    <property type="entry name" value="Gp77-like"/>
</dbReference>
<sequence>MMSRSVVLLPRTARHVWPPKDPAERRIEYAVDWTARLADGDALAASTFALPSGLVAENASNTDKVATVQISGGAAGQAYEIVNRVTTAKGAELEQAIRLRVKTR</sequence>
<dbReference type="Pfam" id="PF23148">
    <property type="entry name" value="Gp77"/>
    <property type="match status" value="1"/>
</dbReference>
<dbReference type="AlphaFoldDB" id="A0A0E4BWL6"/>